<feature type="chain" id="PRO_5020555384" evidence="2">
    <location>
        <begin position="40"/>
        <end position="135"/>
    </location>
</feature>
<feature type="signal peptide" evidence="2">
    <location>
        <begin position="1"/>
        <end position="39"/>
    </location>
</feature>
<evidence type="ECO:0000256" key="1">
    <source>
        <dbReference type="SAM" id="Phobius"/>
    </source>
</evidence>
<keyword evidence="1" id="KW-0472">Membrane</keyword>
<evidence type="ECO:0000313" key="3">
    <source>
        <dbReference type="EMBL" id="THD09982.1"/>
    </source>
</evidence>
<dbReference type="EMBL" id="MWIO01000003">
    <property type="protein sequence ID" value="THD09982.1"/>
    <property type="molecule type" value="Genomic_DNA"/>
</dbReference>
<dbReference type="AlphaFoldDB" id="A0A4S3KM78"/>
<gene>
    <name evidence="3" type="ORF">B1991_00715</name>
</gene>
<reference evidence="3 4" key="1">
    <citation type="submission" date="2017-02" db="EMBL/GenBank/DDBJ databases">
        <title>Whole genome sequencing of Rhodanobacter lindaniclasticus DSM 17932.</title>
        <authorList>
            <person name="Kumar S."/>
            <person name="Patil P."/>
            <person name="Patil P.B."/>
        </authorList>
    </citation>
    <scope>NUCLEOTIDE SEQUENCE [LARGE SCALE GENOMIC DNA]</scope>
    <source>
        <strain evidence="3 4">DSM 17932</strain>
    </source>
</reference>
<keyword evidence="1" id="KW-1133">Transmembrane helix</keyword>
<keyword evidence="1" id="KW-0812">Transmembrane</keyword>
<dbReference type="Proteomes" id="UP000306317">
    <property type="component" value="Unassembled WGS sequence"/>
</dbReference>
<comment type="caution">
    <text evidence="3">The sequence shown here is derived from an EMBL/GenBank/DDBJ whole genome shotgun (WGS) entry which is preliminary data.</text>
</comment>
<accession>A0A4S3KM78</accession>
<dbReference type="OrthoDB" id="8913400at2"/>
<evidence type="ECO:0000256" key="2">
    <source>
        <dbReference type="SAM" id="SignalP"/>
    </source>
</evidence>
<name>A0A4S3KM78_9GAMM</name>
<proteinExistence type="predicted"/>
<keyword evidence="4" id="KW-1185">Reference proteome</keyword>
<dbReference type="RefSeq" id="WP_136256786.1">
    <property type="nucleotide sequence ID" value="NZ_MWIO01000003.1"/>
</dbReference>
<dbReference type="Pfam" id="PF04956">
    <property type="entry name" value="TrbC"/>
    <property type="match status" value="1"/>
</dbReference>
<dbReference type="InterPro" id="IPR007039">
    <property type="entry name" value="TrbC/VirB2"/>
</dbReference>
<keyword evidence="2" id="KW-0732">Signal</keyword>
<feature type="transmembrane region" description="Helical" evidence="1">
    <location>
        <begin position="55"/>
        <end position="77"/>
    </location>
</feature>
<protein>
    <submittedName>
        <fullName evidence="3">Type IV secretion system protein</fullName>
    </submittedName>
</protein>
<sequence length="135" mass="14034">MATTSLGNESILTSSRTRWFTFLCAAMLLALVLPNLALAQDATGTIDTTCKFATNINMILNAISVVVVTIAIVFSGYQIAFAHKRIGDVAPVLIGAVLIGAAGQIAKMFLAGSTTDAGATQCTASVLVHALHFYA</sequence>
<organism evidence="3 4">
    <name type="scientific">Rhodanobacter lindaniclasticus</name>
    <dbReference type="NCBI Taxonomy" id="75310"/>
    <lineage>
        <taxon>Bacteria</taxon>
        <taxon>Pseudomonadati</taxon>
        <taxon>Pseudomonadota</taxon>
        <taxon>Gammaproteobacteria</taxon>
        <taxon>Lysobacterales</taxon>
        <taxon>Rhodanobacteraceae</taxon>
        <taxon>Rhodanobacter</taxon>
    </lineage>
</organism>
<feature type="transmembrane region" description="Helical" evidence="1">
    <location>
        <begin position="89"/>
        <end position="110"/>
    </location>
</feature>
<evidence type="ECO:0000313" key="4">
    <source>
        <dbReference type="Proteomes" id="UP000306317"/>
    </source>
</evidence>